<evidence type="ECO:0000313" key="2">
    <source>
        <dbReference type="Proteomes" id="UP000008556"/>
    </source>
</evidence>
<proteinExistence type="predicted"/>
<name>A0A6C6Z1Y0_SALPB</name>
<dbReference type="Proteomes" id="UP000008556">
    <property type="component" value="Chromosome"/>
</dbReference>
<accession>A0A6C6Z1Y0</accession>
<dbReference type="EMBL" id="CP000886">
    <property type="protein sequence ID" value="ABX67249.1"/>
    <property type="molecule type" value="Genomic_DNA"/>
</dbReference>
<gene>
    <name evidence="1" type="ordered locus">SPAB_01856</name>
</gene>
<protein>
    <submittedName>
        <fullName evidence="1">Uncharacterized protein</fullName>
    </submittedName>
</protein>
<evidence type="ECO:0000313" key="1">
    <source>
        <dbReference type="EMBL" id="ABX67249.1"/>
    </source>
</evidence>
<dbReference type="AlphaFoldDB" id="A0A6C6Z1Y0"/>
<dbReference type="KEGG" id="spq:SPAB_01856"/>
<organism evidence="1 2">
    <name type="scientific">Salmonella paratyphi B (strain ATCC BAA-1250 / SPB7)</name>
    <dbReference type="NCBI Taxonomy" id="1016998"/>
    <lineage>
        <taxon>Bacteria</taxon>
        <taxon>Pseudomonadati</taxon>
        <taxon>Pseudomonadota</taxon>
        <taxon>Gammaproteobacteria</taxon>
        <taxon>Enterobacterales</taxon>
        <taxon>Enterobacteriaceae</taxon>
        <taxon>Salmonella</taxon>
    </lineage>
</organism>
<sequence length="108" mass="12273">MRNQRFQRLGGKGDVELPTKIQNCLGANVAIKVAVDVSQRKRNINHGRTQFLIKVRTIILQIDNALEILQKRSHYVATSRERGRNFVSFSLTRPQSAHGGRLCYRLSG</sequence>
<reference evidence="1 2" key="1">
    <citation type="submission" date="2007-11" db="EMBL/GenBank/DDBJ databases">
        <authorList>
            <consortium name="The Salmonella enterica serovar Paratyphi B Genome Sequencing Project"/>
            <person name="McClelland M."/>
            <person name="Sanderson E.K."/>
            <person name="Porwollik S."/>
            <person name="Spieth J."/>
            <person name="Clifton W.S."/>
            <person name="Fulton R."/>
            <person name="Cordes M."/>
            <person name="Wollam A."/>
            <person name="Shah N."/>
            <person name="Pepin K."/>
            <person name="Bhonagiri V."/>
            <person name="Nash W."/>
            <person name="Johnson M."/>
            <person name="Thiruvilangam P."/>
            <person name="Wilson R."/>
        </authorList>
    </citation>
    <scope>NUCLEOTIDE SEQUENCE [LARGE SCALE GENOMIC DNA]</scope>
    <source>
        <strain evidence="2">ATCC BAA-1250 / SPB7</strain>
    </source>
</reference>